<dbReference type="Pfam" id="PF12697">
    <property type="entry name" value="Abhydrolase_6"/>
    <property type="match status" value="1"/>
</dbReference>
<name>A0A0N9MQU6_9ACTN</name>
<evidence type="ECO:0000313" key="2">
    <source>
        <dbReference type="EMBL" id="ALG84762.1"/>
    </source>
</evidence>
<keyword evidence="3" id="KW-1185">Reference proteome</keyword>
<dbReference type="EMBL" id="CP011853">
    <property type="protein sequence ID" value="ALG84762.1"/>
    <property type="molecule type" value="Genomic_DNA"/>
</dbReference>
<dbReference type="STRING" id="1136941.ACH46_09970"/>
<dbReference type="AlphaFoldDB" id="A0A0N9MQU6"/>
<protein>
    <recommendedName>
        <fullName evidence="1">AB hydrolase-1 domain-containing protein</fullName>
    </recommendedName>
</protein>
<dbReference type="KEGG" id="goq:ACH46_09970"/>
<organism evidence="2 3">
    <name type="scientific">Gordonia phthalatica</name>
    <dbReference type="NCBI Taxonomy" id="1136941"/>
    <lineage>
        <taxon>Bacteria</taxon>
        <taxon>Bacillati</taxon>
        <taxon>Actinomycetota</taxon>
        <taxon>Actinomycetes</taxon>
        <taxon>Mycobacteriales</taxon>
        <taxon>Gordoniaceae</taxon>
        <taxon>Gordonia</taxon>
    </lineage>
</organism>
<dbReference type="InterPro" id="IPR000073">
    <property type="entry name" value="AB_hydrolase_1"/>
</dbReference>
<reference evidence="2 3" key="2">
    <citation type="journal article" date="2017" name="Int. J. Syst. Evol. Microbiol.">
        <title>Gordonia phthalatica sp. nov., a di-n-butyl phthalate-degrading bacterium isolated from activated sludge.</title>
        <authorList>
            <person name="Jin D."/>
            <person name="Kong X."/>
            <person name="Jia M."/>
            <person name="Yu X."/>
            <person name="Wang X."/>
            <person name="Zhuang X."/>
            <person name="Deng Y."/>
            <person name="Bai Z."/>
        </authorList>
    </citation>
    <scope>NUCLEOTIDE SEQUENCE [LARGE SCALE GENOMIC DNA]</scope>
    <source>
        <strain evidence="2 3">QH-11</strain>
    </source>
</reference>
<feature type="domain" description="AB hydrolase-1" evidence="1">
    <location>
        <begin position="5"/>
        <end position="176"/>
    </location>
</feature>
<dbReference type="GO" id="GO:0003824">
    <property type="term" value="F:catalytic activity"/>
    <property type="evidence" value="ECO:0007669"/>
    <property type="project" value="UniProtKB-ARBA"/>
</dbReference>
<dbReference type="Gene3D" id="3.40.50.1820">
    <property type="entry name" value="alpha/beta hydrolase"/>
    <property type="match status" value="1"/>
</dbReference>
<evidence type="ECO:0000313" key="3">
    <source>
        <dbReference type="Proteomes" id="UP000063789"/>
    </source>
</evidence>
<accession>A0A0N9MQU6</accession>
<dbReference type="SUPFAM" id="SSF53474">
    <property type="entry name" value="alpha/beta-Hydrolases"/>
    <property type="match status" value="1"/>
</dbReference>
<dbReference type="OrthoDB" id="4276066at2"/>
<dbReference type="PATRIC" id="fig|1136941.3.peg.2025"/>
<gene>
    <name evidence="2" type="ORF">ACH46_09970</name>
</gene>
<dbReference type="InterPro" id="IPR029058">
    <property type="entry name" value="AB_hydrolase_fold"/>
</dbReference>
<dbReference type="RefSeq" id="WP_062392757.1">
    <property type="nucleotide sequence ID" value="NZ_CP011853.1"/>
</dbReference>
<evidence type="ECO:0000259" key="1">
    <source>
        <dbReference type="Pfam" id="PF12697"/>
    </source>
</evidence>
<reference evidence="3" key="1">
    <citation type="submission" date="2015-06" db="EMBL/GenBank/DDBJ databases">
        <title>Complete genome sequence and metabolic analysis of phthalate degradation pathway in Gordonia sp. QH-11.</title>
        <authorList>
            <person name="Jin D."/>
            <person name="Kong X."/>
            <person name="Bai Z."/>
        </authorList>
    </citation>
    <scope>NUCLEOTIDE SEQUENCE [LARGE SCALE GENOMIC DNA]</scope>
    <source>
        <strain evidence="3">QH-11</strain>
    </source>
</reference>
<dbReference type="Proteomes" id="UP000063789">
    <property type="component" value="Chromosome"/>
</dbReference>
<proteinExistence type="predicted"/>
<sequence length="190" mass="20276">MDQIAADDPGPIVLVGHSIGGMLSILTAATTNADLAGVEVSGLGELWQPGLREMWGSMIGDATEIDLPADAHAGVMLGPEETQRSDSVVRDGELLRPIPMPELRDVVAWSDRLPAAAAAVTVPVSLTLAEFDKIWQNDAAAQDALARHFTASPTVQVQRFLNAGHSIELHANAAEYVRTQLDFVDRVYAV</sequence>